<dbReference type="InterPro" id="IPR003594">
    <property type="entry name" value="HATPase_dom"/>
</dbReference>
<evidence type="ECO:0000256" key="6">
    <source>
        <dbReference type="ARBA" id="ARBA00022777"/>
    </source>
</evidence>
<dbReference type="PANTHER" id="PTHR24421">
    <property type="entry name" value="NITRATE/NITRITE SENSOR PROTEIN NARX-RELATED"/>
    <property type="match status" value="1"/>
</dbReference>
<keyword evidence="10" id="KW-0472">Membrane</keyword>
<keyword evidence="10" id="KW-0812">Transmembrane</keyword>
<feature type="coiled-coil region" evidence="9">
    <location>
        <begin position="154"/>
        <end position="181"/>
    </location>
</feature>
<dbReference type="InterPro" id="IPR011712">
    <property type="entry name" value="Sig_transdc_His_kin_sub3_dim/P"/>
</dbReference>
<dbReference type="Pfam" id="PF07730">
    <property type="entry name" value="HisKA_3"/>
    <property type="match status" value="1"/>
</dbReference>
<dbReference type="Gene3D" id="3.30.565.10">
    <property type="entry name" value="Histidine kinase-like ATPase, C-terminal domain"/>
    <property type="match status" value="1"/>
</dbReference>
<dbReference type="SUPFAM" id="SSF55874">
    <property type="entry name" value="ATPase domain of HSP90 chaperone/DNA topoisomerase II/histidine kinase"/>
    <property type="match status" value="1"/>
</dbReference>
<keyword evidence="9" id="KW-0175">Coiled coil</keyword>
<dbReference type="PANTHER" id="PTHR24421:SF10">
    <property type="entry name" value="NITRATE_NITRITE SENSOR PROTEIN NARQ"/>
    <property type="match status" value="1"/>
</dbReference>
<dbReference type="Gene3D" id="1.20.5.1930">
    <property type="match status" value="1"/>
</dbReference>
<feature type="domain" description="Histidine kinase/HSP90-like ATPase" evidence="11">
    <location>
        <begin position="301"/>
        <end position="389"/>
    </location>
</feature>
<evidence type="ECO:0000256" key="2">
    <source>
        <dbReference type="ARBA" id="ARBA00012438"/>
    </source>
</evidence>
<comment type="catalytic activity">
    <reaction evidence="1">
        <text>ATP + protein L-histidine = ADP + protein N-phospho-L-histidine.</text>
        <dbReference type="EC" id="2.7.13.3"/>
    </reaction>
</comment>
<evidence type="ECO:0000313" key="13">
    <source>
        <dbReference type="EMBL" id="GAA3986158.1"/>
    </source>
</evidence>
<evidence type="ECO:0000256" key="7">
    <source>
        <dbReference type="ARBA" id="ARBA00022840"/>
    </source>
</evidence>
<dbReference type="InterPro" id="IPR050482">
    <property type="entry name" value="Sensor_HK_TwoCompSys"/>
</dbReference>
<organism evidence="13 14">
    <name type="scientific">Allokutzneria multivorans</name>
    <dbReference type="NCBI Taxonomy" id="1142134"/>
    <lineage>
        <taxon>Bacteria</taxon>
        <taxon>Bacillati</taxon>
        <taxon>Actinomycetota</taxon>
        <taxon>Actinomycetes</taxon>
        <taxon>Pseudonocardiales</taxon>
        <taxon>Pseudonocardiaceae</taxon>
        <taxon>Allokutzneria</taxon>
    </lineage>
</organism>
<keyword evidence="5" id="KW-0547">Nucleotide-binding</keyword>
<evidence type="ECO:0000256" key="8">
    <source>
        <dbReference type="ARBA" id="ARBA00023012"/>
    </source>
</evidence>
<keyword evidence="3" id="KW-0597">Phosphoprotein</keyword>
<dbReference type="EMBL" id="BAABAL010000002">
    <property type="protein sequence ID" value="GAA3986158.1"/>
    <property type="molecule type" value="Genomic_DNA"/>
</dbReference>
<keyword evidence="14" id="KW-1185">Reference proteome</keyword>
<proteinExistence type="predicted"/>
<gene>
    <name evidence="13" type="ORF">GCM10022247_00690</name>
</gene>
<evidence type="ECO:0000256" key="3">
    <source>
        <dbReference type="ARBA" id="ARBA00022553"/>
    </source>
</evidence>
<evidence type="ECO:0000256" key="9">
    <source>
        <dbReference type="SAM" id="Coils"/>
    </source>
</evidence>
<evidence type="ECO:0000256" key="5">
    <source>
        <dbReference type="ARBA" id="ARBA00022741"/>
    </source>
</evidence>
<keyword evidence="4" id="KW-0808">Transferase</keyword>
<dbReference type="Proteomes" id="UP001501747">
    <property type="component" value="Unassembled WGS sequence"/>
</dbReference>
<comment type="caution">
    <text evidence="13">The sequence shown here is derived from an EMBL/GenBank/DDBJ whole genome shotgun (WGS) entry which is preliminary data.</text>
</comment>
<sequence length="398" mass="43054">MQDSGRLSWLLRMVPIWLAVGFLVPGLFIPQVWWSPMSRWYWGLTFLSAALPLYKGKFDLHVVLLQALLMITVDQEGAPASEVTQVAMLINLFHLVSGPRWRLAVGTVAVIVATAANLIDVPTWDPLGNYPGPLPLVTVAVFIVATPVLLGLHQQALRSSAHQAEQRVEETELRHQLEQREATASERAAISRELHDLVAHHVASIVLRVGVARHVSSDTDPRIQAVLDDVHATATTALEDLRRLVGVLRDPDRSTVTPLHTPAELVESLEELVQRTRLAGLEVSSEIGPGLSTVDSVRRLAVLRIAQESLTNALKHAGRGAVARLAVSLAPDGAVVVEVSDNGGRAGALQVPGGHGLMGMRERVDLLGGSLLAGPDDGGWRVRAELPENPENTEEERG</sequence>
<dbReference type="CDD" id="cd16917">
    <property type="entry name" value="HATPase_UhpB-NarQ-NarX-like"/>
    <property type="match status" value="1"/>
</dbReference>
<accession>A0ABP7QS54</accession>
<dbReference type="Pfam" id="PF02518">
    <property type="entry name" value="HATPase_c"/>
    <property type="match status" value="1"/>
</dbReference>
<evidence type="ECO:0000259" key="12">
    <source>
        <dbReference type="Pfam" id="PF07730"/>
    </source>
</evidence>
<evidence type="ECO:0000313" key="14">
    <source>
        <dbReference type="Proteomes" id="UP001501747"/>
    </source>
</evidence>
<reference evidence="14" key="1">
    <citation type="journal article" date="2019" name="Int. J. Syst. Evol. Microbiol.">
        <title>The Global Catalogue of Microorganisms (GCM) 10K type strain sequencing project: providing services to taxonomists for standard genome sequencing and annotation.</title>
        <authorList>
            <consortium name="The Broad Institute Genomics Platform"/>
            <consortium name="The Broad Institute Genome Sequencing Center for Infectious Disease"/>
            <person name="Wu L."/>
            <person name="Ma J."/>
        </authorList>
    </citation>
    <scope>NUCLEOTIDE SEQUENCE [LARGE SCALE GENOMIC DNA]</scope>
    <source>
        <strain evidence="14">JCM 17342</strain>
    </source>
</reference>
<evidence type="ECO:0000256" key="4">
    <source>
        <dbReference type="ARBA" id="ARBA00022679"/>
    </source>
</evidence>
<feature type="transmembrane region" description="Helical" evidence="10">
    <location>
        <begin position="134"/>
        <end position="152"/>
    </location>
</feature>
<evidence type="ECO:0000256" key="10">
    <source>
        <dbReference type="SAM" id="Phobius"/>
    </source>
</evidence>
<name>A0ABP7QS54_9PSEU</name>
<keyword evidence="10" id="KW-1133">Transmembrane helix</keyword>
<evidence type="ECO:0000256" key="1">
    <source>
        <dbReference type="ARBA" id="ARBA00000085"/>
    </source>
</evidence>
<dbReference type="InterPro" id="IPR036890">
    <property type="entry name" value="HATPase_C_sf"/>
</dbReference>
<protein>
    <recommendedName>
        <fullName evidence="2">histidine kinase</fullName>
        <ecNumber evidence="2">2.7.13.3</ecNumber>
    </recommendedName>
</protein>
<evidence type="ECO:0000259" key="11">
    <source>
        <dbReference type="Pfam" id="PF02518"/>
    </source>
</evidence>
<keyword evidence="7" id="KW-0067">ATP-binding</keyword>
<keyword evidence="6" id="KW-0418">Kinase</keyword>
<dbReference type="EC" id="2.7.13.3" evidence="2"/>
<feature type="domain" description="Signal transduction histidine kinase subgroup 3 dimerisation and phosphoacceptor" evidence="12">
    <location>
        <begin position="186"/>
        <end position="251"/>
    </location>
</feature>
<keyword evidence="8" id="KW-0902">Two-component regulatory system</keyword>
<feature type="transmembrane region" description="Helical" evidence="10">
    <location>
        <begin position="9"/>
        <end position="34"/>
    </location>
</feature>